<dbReference type="AlphaFoldDB" id="A0A5M9JP14"/>
<feature type="compositionally biased region" description="Polar residues" evidence="1">
    <location>
        <begin position="163"/>
        <end position="180"/>
    </location>
</feature>
<name>A0A5M9JP14_MONFR</name>
<organism evidence="2 3">
    <name type="scientific">Monilinia fructicola</name>
    <name type="common">Brown rot fungus</name>
    <name type="synonym">Ciboria fructicola</name>
    <dbReference type="NCBI Taxonomy" id="38448"/>
    <lineage>
        <taxon>Eukaryota</taxon>
        <taxon>Fungi</taxon>
        <taxon>Dikarya</taxon>
        <taxon>Ascomycota</taxon>
        <taxon>Pezizomycotina</taxon>
        <taxon>Leotiomycetes</taxon>
        <taxon>Helotiales</taxon>
        <taxon>Sclerotiniaceae</taxon>
        <taxon>Monilinia</taxon>
    </lineage>
</organism>
<evidence type="ECO:0000313" key="2">
    <source>
        <dbReference type="EMBL" id="KAA8568745.1"/>
    </source>
</evidence>
<feature type="compositionally biased region" description="Basic and acidic residues" evidence="1">
    <location>
        <begin position="211"/>
        <end position="226"/>
    </location>
</feature>
<protein>
    <submittedName>
        <fullName evidence="2">Uncharacterized protein</fullName>
    </submittedName>
</protein>
<feature type="region of interest" description="Disordered" evidence="1">
    <location>
        <begin position="154"/>
        <end position="180"/>
    </location>
</feature>
<comment type="caution">
    <text evidence="2">The sequence shown here is derived from an EMBL/GenBank/DDBJ whole genome shotgun (WGS) entry which is preliminary data.</text>
</comment>
<dbReference type="VEuPathDB" id="FungiDB:MFRU_012g02300"/>
<feature type="compositionally biased region" description="Polar residues" evidence="1">
    <location>
        <begin position="65"/>
        <end position="77"/>
    </location>
</feature>
<feature type="compositionally biased region" description="Low complexity" evidence="1">
    <location>
        <begin position="29"/>
        <end position="64"/>
    </location>
</feature>
<feature type="region of interest" description="Disordered" evidence="1">
    <location>
        <begin position="211"/>
        <end position="286"/>
    </location>
</feature>
<evidence type="ECO:0000313" key="3">
    <source>
        <dbReference type="Proteomes" id="UP000322873"/>
    </source>
</evidence>
<reference evidence="2 3" key="1">
    <citation type="submission" date="2019-06" db="EMBL/GenBank/DDBJ databases">
        <title>Genome Sequence of the Brown Rot Fungal Pathogen Monilinia fructicola.</title>
        <authorList>
            <person name="De Miccolis Angelini R.M."/>
            <person name="Landi L."/>
            <person name="Abate D."/>
            <person name="Pollastro S."/>
            <person name="Romanazzi G."/>
            <person name="Faretra F."/>
        </authorList>
    </citation>
    <scope>NUCLEOTIDE SEQUENCE [LARGE SCALE GENOMIC DNA]</scope>
    <source>
        <strain evidence="2 3">Mfrc123</strain>
    </source>
</reference>
<gene>
    <name evidence="2" type="ORF">EYC84_007740</name>
</gene>
<accession>A0A5M9JP14</accession>
<feature type="compositionally biased region" description="Basic and acidic residues" evidence="1">
    <location>
        <begin position="273"/>
        <end position="286"/>
    </location>
</feature>
<feature type="compositionally biased region" description="Gly residues" evidence="1">
    <location>
        <begin position="235"/>
        <end position="249"/>
    </location>
</feature>
<sequence length="286" mass="29458">MSGIPRYNNAPLNARSGAPVPPTGPSPHPSQASQTASASSPLTNPNPNTTSSSPPLVSTGSSRSCIITGTDKPQPTRTIKEDSEVPPAPQPAAFPKPTTGFAGDGYASQVKTVVPPPPRAGHSTSTMPRHTHAGQREVDGVDGGTLQCPLQMNIPPPSVTRAPFSSTMTGTESADTEDNASSTGFCWALHMRNIVGTHDRVGNAYAAELSSDQRRALDVHEGERGRNRSASGSMGVFGGGGGGGGGSTDDGGEDEGIWGSAKRWVGSAGSKLSEGEKEVWRRINGH</sequence>
<proteinExistence type="predicted"/>
<evidence type="ECO:0000256" key="1">
    <source>
        <dbReference type="SAM" id="MobiDB-lite"/>
    </source>
</evidence>
<keyword evidence="3" id="KW-1185">Reference proteome</keyword>
<dbReference type="Proteomes" id="UP000322873">
    <property type="component" value="Unassembled WGS sequence"/>
</dbReference>
<feature type="compositionally biased region" description="Pro residues" evidence="1">
    <location>
        <begin position="19"/>
        <end position="28"/>
    </location>
</feature>
<feature type="region of interest" description="Disordered" evidence="1">
    <location>
        <begin position="1"/>
        <end position="134"/>
    </location>
</feature>
<dbReference type="EMBL" id="VICG01000009">
    <property type="protein sequence ID" value="KAA8568745.1"/>
    <property type="molecule type" value="Genomic_DNA"/>
</dbReference>